<dbReference type="SMART" id="SM00530">
    <property type="entry name" value="HTH_XRE"/>
    <property type="match status" value="1"/>
</dbReference>
<reference evidence="2" key="1">
    <citation type="submission" date="2020-08" db="EMBL/GenBank/DDBJ databases">
        <title>Whole genome shotgun sequence of Actinocatenispora sera NBRC 101916.</title>
        <authorList>
            <person name="Komaki H."/>
            <person name="Tamura T."/>
        </authorList>
    </citation>
    <scope>NUCLEOTIDE SEQUENCE</scope>
    <source>
        <strain evidence="2">NBRC 101916</strain>
    </source>
</reference>
<dbReference type="AlphaFoldDB" id="A0A810LCY3"/>
<evidence type="ECO:0000313" key="3">
    <source>
        <dbReference type="Proteomes" id="UP000680750"/>
    </source>
</evidence>
<evidence type="ECO:0000259" key="1">
    <source>
        <dbReference type="PROSITE" id="PS50943"/>
    </source>
</evidence>
<dbReference type="Pfam" id="PF13560">
    <property type="entry name" value="HTH_31"/>
    <property type="match status" value="1"/>
</dbReference>
<feature type="domain" description="HTH cro/C1-type" evidence="1">
    <location>
        <begin position="16"/>
        <end position="69"/>
    </location>
</feature>
<evidence type="ECO:0000313" key="2">
    <source>
        <dbReference type="EMBL" id="BCJ32096.1"/>
    </source>
</evidence>
<dbReference type="EMBL" id="AP023354">
    <property type="protein sequence ID" value="BCJ32096.1"/>
    <property type="molecule type" value="Genomic_DNA"/>
</dbReference>
<organism evidence="2 3">
    <name type="scientific">Actinocatenispora sera</name>
    <dbReference type="NCBI Taxonomy" id="390989"/>
    <lineage>
        <taxon>Bacteria</taxon>
        <taxon>Bacillati</taxon>
        <taxon>Actinomycetota</taxon>
        <taxon>Actinomycetes</taxon>
        <taxon>Micromonosporales</taxon>
        <taxon>Micromonosporaceae</taxon>
        <taxon>Actinocatenispora</taxon>
    </lineage>
</organism>
<dbReference type="InterPro" id="IPR043917">
    <property type="entry name" value="DUF5753"/>
</dbReference>
<dbReference type="Gene3D" id="1.10.260.40">
    <property type="entry name" value="lambda repressor-like DNA-binding domains"/>
    <property type="match status" value="1"/>
</dbReference>
<sequence>MAESPTVKRRRLGMLLKEFRVAAGMTTEQAAAELDRTDSWVSKIERGRSGLTRIYLEKILDLYRVGEDVRAELTELAKGGRQRGWWSKYSSILSKQYSAYIGFEAEASRLLIYEGMVVHGLLQTSAYARAAIRAGNPDDATATVDRKVEVRLNRQKRLVAEQPLRLQVVFDEAVLHRIVSGNRQVHLAQLDHLLDLADEDNECIHLQVIPFDDNNFPGMLPSFTLLEFRNDPELVYIETVTGDLYEDPPDTHRYRMTFENLRAAALSESSTRELIRRVRAEIAARA</sequence>
<proteinExistence type="predicted"/>
<keyword evidence="3" id="KW-1185">Reference proteome</keyword>
<dbReference type="InterPro" id="IPR001387">
    <property type="entry name" value="Cro/C1-type_HTH"/>
</dbReference>
<dbReference type="Proteomes" id="UP000680750">
    <property type="component" value="Chromosome"/>
</dbReference>
<name>A0A810LCY3_9ACTN</name>
<dbReference type="SUPFAM" id="SSF47413">
    <property type="entry name" value="lambda repressor-like DNA-binding domains"/>
    <property type="match status" value="1"/>
</dbReference>
<protein>
    <submittedName>
        <fullName evidence="2">Transcriptional regulator</fullName>
    </submittedName>
</protein>
<dbReference type="Pfam" id="PF19054">
    <property type="entry name" value="DUF5753"/>
    <property type="match status" value="1"/>
</dbReference>
<dbReference type="PROSITE" id="PS50943">
    <property type="entry name" value="HTH_CROC1"/>
    <property type="match status" value="1"/>
</dbReference>
<accession>A0A810LCY3</accession>
<dbReference type="RefSeq" id="WP_169745856.1">
    <property type="nucleotide sequence ID" value="NZ_AP023354.1"/>
</dbReference>
<dbReference type="GO" id="GO:0003677">
    <property type="term" value="F:DNA binding"/>
    <property type="evidence" value="ECO:0007669"/>
    <property type="project" value="InterPro"/>
</dbReference>
<dbReference type="InterPro" id="IPR010982">
    <property type="entry name" value="Lambda_DNA-bd_dom_sf"/>
</dbReference>
<gene>
    <name evidence="2" type="ORF">Asera_62040</name>
</gene>
<dbReference type="CDD" id="cd00093">
    <property type="entry name" value="HTH_XRE"/>
    <property type="match status" value="1"/>
</dbReference>
<dbReference type="KEGG" id="aser:Asera_62040"/>